<dbReference type="GO" id="GO:0035438">
    <property type="term" value="F:cyclic-di-GMP binding"/>
    <property type="evidence" value="ECO:0007669"/>
    <property type="project" value="InterPro"/>
</dbReference>
<feature type="transmembrane region" description="Helical" evidence="12">
    <location>
        <begin position="357"/>
        <end position="383"/>
    </location>
</feature>
<keyword evidence="5" id="KW-0328">Glycosyltransferase</keyword>
<evidence type="ECO:0000256" key="6">
    <source>
        <dbReference type="ARBA" id="ARBA00022679"/>
    </source>
</evidence>
<evidence type="ECO:0000256" key="1">
    <source>
        <dbReference type="ARBA" id="ARBA00004429"/>
    </source>
</evidence>
<protein>
    <recommendedName>
        <fullName evidence="2">cellulose synthase (UDP-forming)</fullName>
        <ecNumber evidence="2">2.4.1.12</ecNumber>
    </recommendedName>
</protein>
<dbReference type="Gene3D" id="2.40.10.220">
    <property type="entry name" value="predicted glycosyltransferase like domains"/>
    <property type="match status" value="1"/>
</dbReference>
<keyword evidence="16" id="KW-1185">Reference proteome</keyword>
<dbReference type="Proteomes" id="UP000273977">
    <property type="component" value="Unassembled WGS sequence"/>
</dbReference>
<dbReference type="InterPro" id="IPR003919">
    <property type="entry name" value="Cell_synth_A"/>
</dbReference>
<proteinExistence type="predicted"/>
<feature type="domain" description="PilZ" evidence="13">
    <location>
        <begin position="509"/>
        <end position="595"/>
    </location>
</feature>
<feature type="transmembrane region" description="Helical" evidence="12">
    <location>
        <begin position="480"/>
        <end position="503"/>
    </location>
</feature>
<evidence type="ECO:0000256" key="7">
    <source>
        <dbReference type="ARBA" id="ARBA00022692"/>
    </source>
</evidence>
<dbReference type="PANTHER" id="PTHR43867">
    <property type="entry name" value="CELLULOSE SYNTHASE CATALYTIC SUBUNIT A [UDP-FORMING]"/>
    <property type="match status" value="1"/>
</dbReference>
<comment type="subcellular location">
    <subcellularLocation>
        <location evidence="1">Cell inner membrane</location>
        <topology evidence="1">Multi-pass membrane protein</topology>
    </subcellularLocation>
</comment>
<evidence type="ECO:0000256" key="10">
    <source>
        <dbReference type="ARBA" id="ARBA00023136"/>
    </source>
</evidence>
<accession>A0A3N4GBJ0</accession>
<evidence type="ECO:0000256" key="8">
    <source>
        <dbReference type="ARBA" id="ARBA00022916"/>
    </source>
</evidence>
<organism evidence="15 16">
    <name type="scientific">Aerococcus agrisoli</name>
    <dbReference type="NCBI Taxonomy" id="2487350"/>
    <lineage>
        <taxon>Bacteria</taxon>
        <taxon>Bacillati</taxon>
        <taxon>Bacillota</taxon>
        <taxon>Bacilli</taxon>
        <taxon>Lactobacillales</taxon>
        <taxon>Aerococcaceae</taxon>
        <taxon>Aerococcus</taxon>
    </lineage>
</organism>
<dbReference type="Pfam" id="PF13632">
    <property type="entry name" value="Glyco_trans_2_3"/>
    <property type="match status" value="1"/>
</dbReference>
<evidence type="ECO:0000256" key="4">
    <source>
        <dbReference type="ARBA" id="ARBA00022519"/>
    </source>
</evidence>
<keyword evidence="3" id="KW-1003">Cell membrane</keyword>
<keyword evidence="9 12" id="KW-1133">Transmembrane helix</keyword>
<feature type="domain" description="Glycosyltransferase 2-like" evidence="14">
    <location>
        <begin position="167"/>
        <end position="366"/>
    </location>
</feature>
<dbReference type="GO" id="GO:0006011">
    <property type="term" value="P:UDP-alpha-D-glucose metabolic process"/>
    <property type="evidence" value="ECO:0007669"/>
    <property type="project" value="InterPro"/>
</dbReference>
<evidence type="ECO:0000256" key="11">
    <source>
        <dbReference type="ARBA" id="ARBA00048682"/>
    </source>
</evidence>
<dbReference type="Pfam" id="PF07238">
    <property type="entry name" value="PilZ"/>
    <property type="match status" value="1"/>
</dbReference>
<dbReference type="InterPro" id="IPR001173">
    <property type="entry name" value="Glyco_trans_2-like"/>
</dbReference>
<dbReference type="InterPro" id="IPR009875">
    <property type="entry name" value="PilZ_domain"/>
</dbReference>
<evidence type="ECO:0000256" key="9">
    <source>
        <dbReference type="ARBA" id="ARBA00022989"/>
    </source>
</evidence>
<dbReference type="SUPFAM" id="SSF53448">
    <property type="entry name" value="Nucleotide-diphospho-sugar transferases"/>
    <property type="match status" value="1"/>
</dbReference>
<dbReference type="GO" id="GO:0030244">
    <property type="term" value="P:cellulose biosynthetic process"/>
    <property type="evidence" value="ECO:0007669"/>
    <property type="project" value="UniProtKB-KW"/>
</dbReference>
<keyword evidence="6 15" id="KW-0808">Transferase</keyword>
<evidence type="ECO:0000259" key="14">
    <source>
        <dbReference type="Pfam" id="PF13632"/>
    </source>
</evidence>
<evidence type="ECO:0000256" key="5">
    <source>
        <dbReference type="ARBA" id="ARBA00022676"/>
    </source>
</evidence>
<dbReference type="GO" id="GO:0005886">
    <property type="term" value="C:plasma membrane"/>
    <property type="evidence" value="ECO:0007669"/>
    <property type="project" value="UniProtKB-SubCell"/>
</dbReference>
<evidence type="ECO:0000313" key="15">
    <source>
        <dbReference type="EMBL" id="RPA59575.1"/>
    </source>
</evidence>
<dbReference type="InterPro" id="IPR029044">
    <property type="entry name" value="Nucleotide-diphossugar_trans"/>
</dbReference>
<dbReference type="EMBL" id="RKMG01000019">
    <property type="protein sequence ID" value="RPA59575.1"/>
    <property type="molecule type" value="Genomic_DNA"/>
</dbReference>
<gene>
    <name evidence="15" type="ORF">EF384_06500</name>
</gene>
<evidence type="ECO:0000256" key="3">
    <source>
        <dbReference type="ARBA" id="ARBA00022475"/>
    </source>
</evidence>
<comment type="caution">
    <text evidence="15">The sequence shown here is derived from an EMBL/GenBank/DDBJ whole genome shotgun (WGS) entry which is preliminary data.</text>
</comment>
<feature type="transmembrane region" description="Helical" evidence="12">
    <location>
        <begin position="452"/>
        <end position="474"/>
    </location>
</feature>
<keyword evidence="10 12" id="KW-0472">Membrane</keyword>
<evidence type="ECO:0000259" key="13">
    <source>
        <dbReference type="Pfam" id="PF07238"/>
    </source>
</evidence>
<comment type="catalytic activity">
    <reaction evidence="11">
        <text>[(1-&gt;4)-beta-D-glucosyl](n) + UDP-alpha-D-glucose = [(1-&gt;4)-beta-D-glucosyl](n+1) + UDP + H(+)</text>
        <dbReference type="Rhea" id="RHEA:19929"/>
        <dbReference type="Rhea" id="RHEA-COMP:10033"/>
        <dbReference type="Rhea" id="RHEA-COMP:10034"/>
        <dbReference type="ChEBI" id="CHEBI:15378"/>
        <dbReference type="ChEBI" id="CHEBI:18246"/>
        <dbReference type="ChEBI" id="CHEBI:58223"/>
        <dbReference type="ChEBI" id="CHEBI:58885"/>
        <dbReference type="EC" id="2.4.1.12"/>
    </reaction>
</comment>
<keyword evidence="7 12" id="KW-0812">Transmembrane</keyword>
<feature type="transmembrane region" description="Helical" evidence="12">
    <location>
        <begin position="36"/>
        <end position="57"/>
    </location>
</feature>
<keyword evidence="8" id="KW-0135">Cellulose biosynthesis</keyword>
<dbReference type="PRINTS" id="PR01439">
    <property type="entry name" value="CELLSNTHASEA"/>
</dbReference>
<dbReference type="GO" id="GO:0016760">
    <property type="term" value="F:cellulose synthase (UDP-forming) activity"/>
    <property type="evidence" value="ECO:0007669"/>
    <property type="project" value="UniProtKB-EC"/>
</dbReference>
<dbReference type="PANTHER" id="PTHR43867:SF2">
    <property type="entry name" value="CELLULOSE SYNTHASE CATALYTIC SUBUNIT A [UDP-FORMING]"/>
    <property type="match status" value="1"/>
</dbReference>
<dbReference type="EC" id="2.4.1.12" evidence="2"/>
<reference evidence="15 16" key="1">
    <citation type="submission" date="2018-11" db="EMBL/GenBank/DDBJ databases">
        <title>Aerococcus sp. SJQ22, whole genome shotgun sequence.</title>
        <authorList>
            <person name="Sun L."/>
            <person name="Gao X."/>
            <person name="Chen W."/>
            <person name="Huang K."/>
        </authorList>
    </citation>
    <scope>NUCLEOTIDE SEQUENCE [LARGE SCALE GENOMIC DNA]</scope>
    <source>
        <strain evidence="15 16">SJQ22</strain>
    </source>
</reference>
<name>A0A3N4GBJ0_9LACT</name>
<dbReference type="Gene3D" id="3.90.550.10">
    <property type="entry name" value="Spore Coat Polysaccharide Biosynthesis Protein SpsA, Chain A"/>
    <property type="match status" value="1"/>
</dbReference>
<feature type="transmembrane region" description="Helical" evidence="12">
    <location>
        <begin position="12"/>
        <end position="30"/>
    </location>
</feature>
<feature type="transmembrane region" description="Helical" evidence="12">
    <location>
        <begin position="403"/>
        <end position="424"/>
    </location>
</feature>
<keyword evidence="4" id="KW-0997">Cell inner membrane</keyword>
<dbReference type="SUPFAM" id="SSF141371">
    <property type="entry name" value="PilZ domain-like"/>
    <property type="match status" value="1"/>
</dbReference>
<dbReference type="AlphaFoldDB" id="A0A3N4GBJ0"/>
<dbReference type="InterPro" id="IPR050321">
    <property type="entry name" value="Glycosyltr_2/OpgH_subfam"/>
</dbReference>
<dbReference type="CDD" id="cd06421">
    <property type="entry name" value="CESA_CelA_like"/>
    <property type="match status" value="1"/>
</dbReference>
<evidence type="ECO:0000313" key="16">
    <source>
        <dbReference type="Proteomes" id="UP000273977"/>
    </source>
</evidence>
<evidence type="ECO:0000256" key="12">
    <source>
        <dbReference type="SAM" id="Phobius"/>
    </source>
</evidence>
<sequence>MEMGAMKFGRRLLVLITTITSTIYIIWRLTSTLPFGFGWFAWFCAVFLISVELMGYFEMIVHFYQLSNPLVLKNLPVIPDKDYPHVDIFISTYNEPEDLLYKTINGCLNMEYPDKSKVHIYLCDDGHRESMGELARKMGVTHLVRDTHQDAKAGNLNFAMSVTTSPYIVTFDADMIPRRQFLLRTIPYFVENEKIGFIQIPQTFYNPDLFQFNLFAEKSIPSEQDYFYRDVQVMRNKSNSVIYGGTNTILSREALEAAGGFFTGVITEDFATGMKIQAAGYESYAIDEPLAVGMAPEDLKSLISQRKRWARGCIQTGKRIHILFMKGFSWAQKVSYLTSITYWFGPLKQLSYVMAPILYVFFNVIIVKTTLLQVLMFWLPMYLFNNYTLKKLSGNIRVTRLTYVYDMILFPSLLPAVIMETIGISQRTFQVTRKDGKDKIAGSDRDYRIRAAIPHVILAILSFIGICLAVRQTFLQPTEAYIIIVFWLLVNLYNLMMSIFFMMGRQTSRKFDRFFAEEDCLITFDNQVIRAKTFDLSEQGVAVRLPFPEWIPTDEDVHLQIKTPYYDSKLTGRVVNVFEIGDAWHFAFMVDADTEDDYADYMQIIYDRQHTLPLFIGKDYSSLATLVANVKGHLVTTKHFSRKLPQMVVNRRVKTNLGQEAVIQDFNYQFVTLDFTDNTRLPREIILEDGGFQFICQRKEMISNENLGVYEITNYQELVHHPKFQSLIQSWLVIQKEQVAETNEFRHELNQYLTQAKRIS</sequence>
<evidence type="ECO:0000256" key="2">
    <source>
        <dbReference type="ARBA" id="ARBA00012539"/>
    </source>
</evidence>